<reference evidence="1 2" key="1">
    <citation type="submission" date="2017-04" db="EMBL/GenBank/DDBJ databases">
        <title>Monoglobus pectinilyticus 14 draft genome.</title>
        <authorList>
            <person name="Kim C."/>
            <person name="Rosendale D.I."/>
            <person name="Kelly W.J."/>
            <person name="Tannock G.W."/>
            <person name="Patchett M.L."/>
            <person name="Jordens J.Z."/>
        </authorList>
    </citation>
    <scope>NUCLEOTIDE SEQUENCE [LARGE SCALE GENOMIC DNA]</scope>
    <source>
        <strain evidence="1 2">14</strain>
    </source>
</reference>
<dbReference type="KEGG" id="mpec:B9O19_00478"/>
<dbReference type="Proteomes" id="UP000235589">
    <property type="component" value="Chromosome"/>
</dbReference>
<evidence type="ECO:0000313" key="1">
    <source>
        <dbReference type="EMBL" id="AUO18661.1"/>
    </source>
</evidence>
<dbReference type="EMBL" id="CP020991">
    <property type="protein sequence ID" value="AUO18661.1"/>
    <property type="molecule type" value="Genomic_DNA"/>
</dbReference>
<protein>
    <submittedName>
        <fullName evidence="1">Uncharacterized protein</fullName>
    </submittedName>
</protein>
<organism evidence="1 2">
    <name type="scientific">Monoglobus pectinilyticus</name>
    <dbReference type="NCBI Taxonomy" id="1981510"/>
    <lineage>
        <taxon>Bacteria</taxon>
        <taxon>Bacillati</taxon>
        <taxon>Bacillota</taxon>
        <taxon>Clostridia</taxon>
        <taxon>Monoglobales</taxon>
        <taxon>Monoglobaceae</taxon>
        <taxon>Monoglobus</taxon>
    </lineage>
</organism>
<name>A0A2K9P069_9FIRM</name>
<evidence type="ECO:0000313" key="2">
    <source>
        <dbReference type="Proteomes" id="UP000235589"/>
    </source>
</evidence>
<dbReference type="OrthoDB" id="2611623at2"/>
<gene>
    <name evidence="1" type="ORF">B9O19_00478</name>
</gene>
<dbReference type="RefSeq" id="WP_102364948.1">
    <property type="nucleotide sequence ID" value="NZ_CP020991.1"/>
</dbReference>
<proteinExistence type="predicted"/>
<keyword evidence="2" id="KW-1185">Reference proteome</keyword>
<sequence>MDIYTSAAEMLNCFGVSEINTGLLEQAVELVTSKILNICHTKRIPEDAESVAVNIICGEYLKNAKAFNLLGDNFSFESAVKSINVGDTAVTFALNESSTPEQKFDETVKQMCKIDKAYFRKYRCLVW</sequence>
<dbReference type="AlphaFoldDB" id="A0A2K9P069"/>
<dbReference type="GeneID" id="98061902"/>
<accession>A0A2K9P069</accession>